<sequence>MNSKTVNTIIDDADGQTQYSIGWESAGSSNEYNHTTSATRIQGATFTLRFTGTSIKVYGTLTEQQEDNPGTFPNTTYSLDGNSPVRFAGIPSGAPQYQQLFYQSPPLPNMEHTLVGSCADEGSMVWLDYFVVEMTIGPSTSPLSGVATHTVTSMVIAASAPAVSAARTTTSPIGAIVGGVVGGFVLLLLMLAFFLWYRRYQHETPEDVPEDVGPETHDMRGHPFQVPQSSSPAATPRPGVLSATPSTRLTSIHKAPVDNNAYASERASAPEPQQLGKRRHHAVRQLPTGSNDVSRAPGESTSTHPAYRYPD</sequence>
<reference evidence="1 2" key="1">
    <citation type="journal article" date="2021" name="Appl. Environ. Microbiol.">
        <title>Genetic linkage and physical mapping for an oyster mushroom Pleurotus cornucopiae and QTL analysis for the trait cap color.</title>
        <authorList>
            <person name="Zhang Y."/>
            <person name="Gao W."/>
            <person name="Sonnenberg A."/>
            <person name="Chen Q."/>
            <person name="Zhang J."/>
            <person name="Huang C."/>
        </authorList>
    </citation>
    <scope>NUCLEOTIDE SEQUENCE [LARGE SCALE GENOMIC DNA]</scope>
    <source>
        <strain evidence="1">CCMSSC00406</strain>
    </source>
</reference>
<keyword evidence="2" id="KW-1185">Reference proteome</keyword>
<accession>A0ACB7IHM7</accession>
<organism evidence="1 2">
    <name type="scientific">Pleurotus cornucopiae</name>
    <name type="common">Cornucopia mushroom</name>
    <dbReference type="NCBI Taxonomy" id="5321"/>
    <lineage>
        <taxon>Eukaryota</taxon>
        <taxon>Fungi</taxon>
        <taxon>Dikarya</taxon>
        <taxon>Basidiomycota</taxon>
        <taxon>Agaricomycotina</taxon>
        <taxon>Agaricomycetes</taxon>
        <taxon>Agaricomycetidae</taxon>
        <taxon>Agaricales</taxon>
        <taxon>Pleurotineae</taxon>
        <taxon>Pleurotaceae</taxon>
        <taxon>Pleurotus</taxon>
    </lineage>
</organism>
<gene>
    <name evidence="1" type="ORF">CCMSSC00406_0003534</name>
</gene>
<dbReference type="EMBL" id="WQMT02000011">
    <property type="protein sequence ID" value="KAG9217777.1"/>
    <property type="molecule type" value="Genomic_DNA"/>
</dbReference>
<dbReference type="Proteomes" id="UP000824881">
    <property type="component" value="Unassembled WGS sequence"/>
</dbReference>
<proteinExistence type="predicted"/>
<evidence type="ECO:0000313" key="1">
    <source>
        <dbReference type="EMBL" id="KAG9217777.1"/>
    </source>
</evidence>
<comment type="caution">
    <text evidence="1">The sequence shown here is derived from an EMBL/GenBank/DDBJ whole genome shotgun (WGS) entry which is preliminary data.</text>
</comment>
<name>A0ACB7IHM7_PLECO</name>
<evidence type="ECO:0000313" key="2">
    <source>
        <dbReference type="Proteomes" id="UP000824881"/>
    </source>
</evidence>
<protein>
    <submittedName>
        <fullName evidence="1">Uncharacterized protein</fullName>
    </submittedName>
</protein>